<proteinExistence type="predicted"/>
<keyword evidence="1" id="KW-0812">Transmembrane</keyword>
<dbReference type="EMBL" id="CP157940">
    <property type="protein sequence ID" value="XBS53531.1"/>
    <property type="molecule type" value="Genomic_DNA"/>
</dbReference>
<keyword evidence="1" id="KW-1133">Transmembrane helix</keyword>
<dbReference type="RefSeq" id="WP_349945585.1">
    <property type="nucleotide sequence ID" value="NZ_CP157940.1"/>
</dbReference>
<feature type="transmembrane region" description="Helical" evidence="1">
    <location>
        <begin position="63"/>
        <end position="85"/>
    </location>
</feature>
<keyword evidence="1" id="KW-0472">Membrane</keyword>
<protein>
    <recommendedName>
        <fullName evidence="3">YcxB-like protein domain-containing protein</fullName>
    </recommendedName>
</protein>
<gene>
    <name evidence="2" type="ORF">ABFV83_17210</name>
</gene>
<reference evidence="2" key="1">
    <citation type="submission" date="2024-06" db="EMBL/GenBank/DDBJ databases">
        <title>Lacrimispora cavernae sp. nov., a novel anaerobe isolated from bat guano pile inside a cave.</title>
        <authorList>
            <person name="Miller S.L."/>
            <person name="Lu N."/>
            <person name="King J."/>
            <person name="Sankaranarayanan K."/>
            <person name="Lawson P.A."/>
        </authorList>
    </citation>
    <scope>NUCLEOTIDE SEQUENCE</scope>
    <source>
        <strain evidence="2">BS-2</strain>
    </source>
</reference>
<organism evidence="2">
    <name type="scientific">Lacrimispora sp. BS-2</name>
    <dbReference type="NCBI Taxonomy" id="3151850"/>
    <lineage>
        <taxon>Bacteria</taxon>
        <taxon>Bacillati</taxon>
        <taxon>Bacillota</taxon>
        <taxon>Clostridia</taxon>
        <taxon>Lachnospirales</taxon>
        <taxon>Lachnospiraceae</taxon>
        <taxon>Lacrimispora</taxon>
    </lineage>
</organism>
<dbReference type="AlphaFoldDB" id="A0AAU7PMB6"/>
<feature type="transmembrane region" description="Helical" evidence="1">
    <location>
        <begin position="39"/>
        <end position="57"/>
    </location>
</feature>
<name>A0AAU7PMB6_9FIRM</name>
<accession>A0AAU7PMB6</accession>
<evidence type="ECO:0000313" key="2">
    <source>
        <dbReference type="EMBL" id="XBS53531.1"/>
    </source>
</evidence>
<evidence type="ECO:0008006" key="3">
    <source>
        <dbReference type="Google" id="ProtNLM"/>
    </source>
</evidence>
<evidence type="ECO:0000256" key="1">
    <source>
        <dbReference type="SAM" id="Phobius"/>
    </source>
</evidence>
<sequence length="187" mass="22067">MKFTQAFTADTLAKLEVLFRVRTGTKGKMIQYGKKSMKLLYGVISVLYLCTILFYLLENAITNFMKVCFFTAAGATVYAIFLLWFRNWNRKRLQEVIRKKYGTPFSMELEKEHLIYREVVYGYKEITYIIFYDVFILIYVRKRILIIQNSDGISDTINKIIDENNNIMKIEQKAPFNLDAYFKADGM</sequence>